<reference evidence="7 8" key="1">
    <citation type="submission" date="2018-05" db="EMBL/GenBank/DDBJ databases">
        <title>Genomic Encyclopedia of Type Strains, Phase IV (KMG-IV): sequencing the most valuable type-strain genomes for metagenomic binning, comparative biology and taxonomic classification.</title>
        <authorList>
            <person name="Goeker M."/>
        </authorList>
    </citation>
    <scope>NUCLEOTIDE SEQUENCE [LARGE SCALE GENOMIC DNA]</scope>
    <source>
        <strain evidence="7 8">DSM 16791</strain>
    </source>
</reference>
<feature type="transmembrane region" description="Helical" evidence="5">
    <location>
        <begin position="132"/>
        <end position="150"/>
    </location>
</feature>
<dbReference type="InterPro" id="IPR036259">
    <property type="entry name" value="MFS_trans_sf"/>
</dbReference>
<dbReference type="CDD" id="cd17477">
    <property type="entry name" value="MFS_YcaD_like"/>
    <property type="match status" value="1"/>
</dbReference>
<dbReference type="PANTHER" id="PTHR23521">
    <property type="entry name" value="TRANSPORTER MFS SUPERFAMILY"/>
    <property type="match status" value="1"/>
</dbReference>
<proteinExistence type="predicted"/>
<dbReference type="Gene3D" id="1.20.1250.20">
    <property type="entry name" value="MFS general substrate transporter like domains"/>
    <property type="match status" value="2"/>
</dbReference>
<name>A0A317PS02_9HYPH</name>
<dbReference type="RefSeq" id="WP_110029957.1">
    <property type="nucleotide sequence ID" value="NZ_QGTR01000001.1"/>
</dbReference>
<dbReference type="OrthoDB" id="9810614at2"/>
<gene>
    <name evidence="7" type="ORF">DFR52_10164</name>
</gene>
<evidence type="ECO:0000256" key="3">
    <source>
        <dbReference type="ARBA" id="ARBA00023136"/>
    </source>
</evidence>
<dbReference type="InterPro" id="IPR020846">
    <property type="entry name" value="MFS_dom"/>
</dbReference>
<evidence type="ECO:0000259" key="6">
    <source>
        <dbReference type="PROSITE" id="PS50850"/>
    </source>
</evidence>
<accession>A0A317PS02</accession>
<dbReference type="Proteomes" id="UP000246352">
    <property type="component" value="Unassembled WGS sequence"/>
</dbReference>
<feature type="transmembrane region" description="Helical" evidence="5">
    <location>
        <begin position="264"/>
        <end position="282"/>
    </location>
</feature>
<organism evidence="7 8">
    <name type="scientific">Hoeflea marina</name>
    <dbReference type="NCBI Taxonomy" id="274592"/>
    <lineage>
        <taxon>Bacteria</taxon>
        <taxon>Pseudomonadati</taxon>
        <taxon>Pseudomonadota</taxon>
        <taxon>Alphaproteobacteria</taxon>
        <taxon>Hyphomicrobiales</taxon>
        <taxon>Rhizobiaceae</taxon>
        <taxon>Hoeflea</taxon>
    </lineage>
</organism>
<feature type="transmembrane region" description="Helical" evidence="5">
    <location>
        <begin position="38"/>
        <end position="60"/>
    </location>
</feature>
<keyword evidence="2 5" id="KW-1133">Transmembrane helix</keyword>
<feature type="transmembrane region" description="Helical" evidence="5">
    <location>
        <begin position="328"/>
        <end position="347"/>
    </location>
</feature>
<dbReference type="GO" id="GO:0005886">
    <property type="term" value="C:plasma membrane"/>
    <property type="evidence" value="ECO:0007669"/>
    <property type="project" value="TreeGrafter"/>
</dbReference>
<feature type="region of interest" description="Disordered" evidence="4">
    <location>
        <begin position="403"/>
        <end position="432"/>
    </location>
</feature>
<keyword evidence="1 5" id="KW-0812">Transmembrane</keyword>
<dbReference type="SUPFAM" id="SSF103473">
    <property type="entry name" value="MFS general substrate transporter"/>
    <property type="match status" value="1"/>
</dbReference>
<evidence type="ECO:0000256" key="2">
    <source>
        <dbReference type="ARBA" id="ARBA00022989"/>
    </source>
</evidence>
<dbReference type="EMBL" id="QGTR01000001">
    <property type="protein sequence ID" value="PWW03384.1"/>
    <property type="molecule type" value="Genomic_DNA"/>
</dbReference>
<feature type="transmembrane region" description="Helical" evidence="5">
    <location>
        <begin position="353"/>
        <end position="375"/>
    </location>
</feature>
<feature type="transmembrane region" description="Helical" evidence="5">
    <location>
        <begin position="156"/>
        <end position="177"/>
    </location>
</feature>
<dbReference type="PROSITE" id="PS50850">
    <property type="entry name" value="MFS"/>
    <property type="match status" value="1"/>
</dbReference>
<evidence type="ECO:0000313" key="8">
    <source>
        <dbReference type="Proteomes" id="UP000246352"/>
    </source>
</evidence>
<dbReference type="AlphaFoldDB" id="A0A317PS02"/>
<evidence type="ECO:0000256" key="4">
    <source>
        <dbReference type="SAM" id="MobiDB-lite"/>
    </source>
</evidence>
<feature type="transmembrane region" description="Helical" evidence="5">
    <location>
        <begin position="198"/>
        <end position="219"/>
    </location>
</feature>
<dbReference type="GO" id="GO:0022857">
    <property type="term" value="F:transmembrane transporter activity"/>
    <property type="evidence" value="ECO:0007669"/>
    <property type="project" value="InterPro"/>
</dbReference>
<feature type="domain" description="Major facilitator superfamily (MFS) profile" evidence="6">
    <location>
        <begin position="198"/>
        <end position="432"/>
    </location>
</feature>
<keyword evidence="3 5" id="KW-0472">Membrane</keyword>
<evidence type="ECO:0000256" key="1">
    <source>
        <dbReference type="ARBA" id="ARBA00022692"/>
    </source>
</evidence>
<dbReference type="InterPro" id="IPR011701">
    <property type="entry name" value="MFS"/>
</dbReference>
<evidence type="ECO:0000256" key="5">
    <source>
        <dbReference type="SAM" id="Phobius"/>
    </source>
</evidence>
<dbReference type="PANTHER" id="PTHR23521:SF3">
    <property type="entry name" value="MFS TRANSPORTER"/>
    <property type="match status" value="1"/>
</dbReference>
<feature type="transmembrane region" description="Helical" evidence="5">
    <location>
        <begin position="97"/>
        <end position="120"/>
    </location>
</feature>
<dbReference type="Pfam" id="PF07690">
    <property type="entry name" value="MFS_1"/>
    <property type="match status" value="1"/>
</dbReference>
<protein>
    <submittedName>
        <fullName evidence="7">MFS transporter</fullName>
    </submittedName>
</protein>
<evidence type="ECO:0000313" key="7">
    <source>
        <dbReference type="EMBL" id="PWW03384.1"/>
    </source>
</evidence>
<feature type="transmembrane region" description="Helical" evidence="5">
    <location>
        <begin position="288"/>
        <end position="307"/>
    </location>
</feature>
<sequence>MTSIRPLIPLLVTAGVLIAGNGLQGTLITLRGSEEGFSATVIGLIGAGYYLGFIGGCWVTPKLLQLAGHIRAFSTMAAIAACASLAMVLIVDPTFWFVMRIVTGICFASLFANVESWINASVTNHNRAQTLAIYRFVDLGAVTVSQYMLPVFGIDGFVVFAVMSMLMMLSVVPVSLADRSNPAPPAPFAFSPRRVWQVSPLATAGAVTVGLTGASFRSIGPLYAASLGLDVPAIASFMTAGIIGGVVLQYPLGYLSDRIDRRHVLLFATVGAALAGLFLAAVAGTDEILNLIGIFLFGAFALPLYSLSCAHANDNAAPGEYVQIASGLLFFWAIGASIGPLFASVLIDHFGPGSFFTFIGCMHGCFVLFTLWRMIQGAPARLRRPGGFSALLRTSPVFARMASQAQQQQHGDNSRHGPRTTAQGEDKGEQNG</sequence>
<dbReference type="InterPro" id="IPR047200">
    <property type="entry name" value="MFS_YcaD-like"/>
</dbReference>
<comment type="caution">
    <text evidence="7">The sequence shown here is derived from an EMBL/GenBank/DDBJ whole genome shotgun (WGS) entry which is preliminary data.</text>
</comment>
<feature type="transmembrane region" description="Helical" evidence="5">
    <location>
        <begin position="231"/>
        <end position="252"/>
    </location>
</feature>
<keyword evidence="8" id="KW-1185">Reference proteome</keyword>
<feature type="transmembrane region" description="Helical" evidence="5">
    <location>
        <begin position="72"/>
        <end position="91"/>
    </location>
</feature>